<feature type="compositionally biased region" description="Basic and acidic residues" evidence="2">
    <location>
        <begin position="668"/>
        <end position="688"/>
    </location>
</feature>
<evidence type="ECO:0000313" key="4">
    <source>
        <dbReference type="Proteomes" id="UP000220158"/>
    </source>
</evidence>
<accession>A0A1J1H8Z2</accession>
<dbReference type="GeneID" id="39737524"/>
<reference evidence="3 4" key="1">
    <citation type="submission" date="2015-04" db="EMBL/GenBank/DDBJ databases">
        <authorList>
            <consortium name="Pathogen Informatics"/>
        </authorList>
    </citation>
    <scope>NUCLEOTIDE SEQUENCE [LARGE SCALE GENOMIC DNA]</scope>
    <source>
        <strain evidence="3 4">SGS1</strain>
    </source>
</reference>
<keyword evidence="4" id="KW-1185">Reference proteome</keyword>
<dbReference type="RefSeq" id="XP_028534396.1">
    <property type="nucleotide sequence ID" value="XM_028678070.1"/>
</dbReference>
<evidence type="ECO:0000313" key="3">
    <source>
        <dbReference type="EMBL" id="CRH01396.1"/>
    </source>
</evidence>
<gene>
    <name evidence="3" type="ORF">PRELSG_1228000</name>
</gene>
<dbReference type="EMBL" id="LN835307">
    <property type="protein sequence ID" value="CRH01396.1"/>
    <property type="molecule type" value="Genomic_DNA"/>
</dbReference>
<name>A0A1J1H8Z2_PLARL</name>
<dbReference type="AlphaFoldDB" id="A0A1J1H8Z2"/>
<feature type="region of interest" description="Disordered" evidence="2">
    <location>
        <begin position="667"/>
        <end position="696"/>
    </location>
</feature>
<organism evidence="3 4">
    <name type="scientific">Plasmodium relictum</name>
    <dbReference type="NCBI Taxonomy" id="85471"/>
    <lineage>
        <taxon>Eukaryota</taxon>
        <taxon>Sar</taxon>
        <taxon>Alveolata</taxon>
        <taxon>Apicomplexa</taxon>
        <taxon>Aconoidasida</taxon>
        <taxon>Haemosporida</taxon>
        <taxon>Plasmodiidae</taxon>
        <taxon>Plasmodium</taxon>
        <taxon>Plasmodium (Haemamoeba)</taxon>
    </lineage>
</organism>
<feature type="coiled-coil region" evidence="1">
    <location>
        <begin position="97"/>
        <end position="128"/>
    </location>
</feature>
<evidence type="ECO:0000256" key="2">
    <source>
        <dbReference type="SAM" id="MobiDB-lite"/>
    </source>
</evidence>
<evidence type="ECO:0008006" key="5">
    <source>
        <dbReference type="Google" id="ProtNLM"/>
    </source>
</evidence>
<feature type="coiled-coil region" evidence="1">
    <location>
        <begin position="246"/>
        <end position="275"/>
    </location>
</feature>
<evidence type="ECO:0000256" key="1">
    <source>
        <dbReference type="SAM" id="Coils"/>
    </source>
</evidence>
<protein>
    <recommendedName>
        <fullName evidence="5">WD repeat-containing protein</fullName>
    </recommendedName>
</protein>
<dbReference type="Proteomes" id="UP000220158">
    <property type="component" value="Chromosome 12"/>
</dbReference>
<dbReference type="VEuPathDB" id="PlasmoDB:PRELSG_1228000"/>
<proteinExistence type="predicted"/>
<dbReference type="OrthoDB" id="370586at2759"/>
<keyword evidence="1" id="KW-0175">Coiled coil</keyword>
<sequence length="852" mass="100733">MEKQNEVLDESVENEETNSNKKYLKLYDSDGENNENHNSFVFFKNIKINSEEKNKLSKICCTKNYLFVSTSSVFNQVHIFNYNNFVNLRKTNEINGITKAEEKEEKEDEEYEENKKQIEEEIENEETFINLNDVYNKSYFFNGKKNSNNEIINPKNTKINKFYYEEKNYNSSMKTSYNLNEINEEENIENNFLKINEKKKKNLSYYNINNKKIHFRFANELYDDIPFKEEYLYYGNFNGLQKKKNNKDIKINKEMKEEEMKKKEKEEDIKKKRIIEEENLRNEELLRNGYFLNNNNLEINIDIIKKKTSSIDNLMEYIGSFINISSPIILMKKNNSESILSLLTYNGAIYNYNITENSLNELKEKRNRKLEIFSNIENYILQQEYYEKKEGNASNDLIGEYEGEEATLSPLSIYNSYFTSIIKCFDFLPDEKTLICVGLNKDYFLSFINCYNGKQIIYNKKIKVKKHSNFNVNFTLIYDFNYIYVEKEKKTFNGEIGNFVYIGSSCGYLVFIFISEKFLHFVNNLLTNDQIKNGSLFIYDDTYSENISKYIIGNVEDIYKINKNELYALFDDNKNNLLFSNCKENIFKCVEHDFFSYAFFISKNVKITSLVSLNTNKNENIHLLIGLSDGRFITFYFYISSSFSSNNYSISNENYIEKYASESKLNTPKKDDKLHKTNKRNDFNENDKNGNITKESNINESNLNENIHKGKDGYNGNMNTEGASSFLSEKSNKLNRIVNDGNNYPINNFIKNSEKFIYDFRGLHKSTTISNINFYKNKFQNNFILINSNIKKISEISDKNFYTTYIIDLYNKKINILYHHLSYILDSCLSSIFYFCLDDNNTITVFSLYEDA</sequence>
<dbReference type="KEGG" id="prel:PRELSG_1228000"/>